<dbReference type="RefSeq" id="WP_037336356.1">
    <property type="nucleotide sequence ID" value="NZ_APNK01000008.1"/>
</dbReference>
<organism evidence="3 4">
    <name type="scientific">Salinisphaera hydrothermalis (strain C41B8)</name>
    <dbReference type="NCBI Taxonomy" id="1304275"/>
    <lineage>
        <taxon>Bacteria</taxon>
        <taxon>Pseudomonadati</taxon>
        <taxon>Pseudomonadota</taxon>
        <taxon>Gammaproteobacteria</taxon>
        <taxon>Salinisphaerales</taxon>
        <taxon>Salinisphaeraceae</taxon>
        <taxon>Salinisphaera</taxon>
    </lineage>
</organism>
<name>A0A084IML3_SALHC</name>
<comment type="caution">
    <text evidence="3">The sequence shown here is derived from an EMBL/GenBank/DDBJ whole genome shotgun (WGS) entry which is preliminary data.</text>
</comment>
<evidence type="ECO:0000313" key="4">
    <source>
        <dbReference type="Proteomes" id="UP000028302"/>
    </source>
</evidence>
<keyword evidence="4" id="KW-1185">Reference proteome</keyword>
<keyword evidence="2" id="KW-1277">Toxin-antitoxin system</keyword>
<dbReference type="NCBIfam" id="TIGR02385">
    <property type="entry name" value="RelE_StbE"/>
    <property type="match status" value="1"/>
</dbReference>
<comment type="similarity">
    <text evidence="1">Belongs to the RelE toxin family.</text>
</comment>
<dbReference type="Gene3D" id="3.30.2310.20">
    <property type="entry name" value="RelE-like"/>
    <property type="match status" value="1"/>
</dbReference>
<dbReference type="AlphaFoldDB" id="A0A084IML3"/>
<dbReference type="Proteomes" id="UP000028302">
    <property type="component" value="Unassembled WGS sequence"/>
</dbReference>
<evidence type="ECO:0000256" key="2">
    <source>
        <dbReference type="ARBA" id="ARBA00022649"/>
    </source>
</evidence>
<accession>A0A084IML3</accession>
<dbReference type="Pfam" id="PF05016">
    <property type="entry name" value="ParE_toxin"/>
    <property type="match status" value="1"/>
</dbReference>
<gene>
    <name evidence="3" type="ORF">C41B8_07867</name>
</gene>
<evidence type="ECO:0000313" key="3">
    <source>
        <dbReference type="EMBL" id="KEZ77947.1"/>
    </source>
</evidence>
<dbReference type="EMBL" id="APNK01000008">
    <property type="protein sequence ID" value="KEZ77947.1"/>
    <property type="molecule type" value="Genomic_DNA"/>
</dbReference>
<reference evidence="3 4" key="1">
    <citation type="submission" date="2013-03" db="EMBL/GenBank/DDBJ databases">
        <title>Salinisphaera hydrothermalis C41B8 Genome Sequencing.</title>
        <authorList>
            <person name="Li C."/>
            <person name="Lai Q."/>
            <person name="Shao Z."/>
        </authorList>
    </citation>
    <scope>NUCLEOTIDE SEQUENCE [LARGE SCALE GENOMIC DNA]</scope>
    <source>
        <strain evidence="3 4">C41B8</strain>
    </source>
</reference>
<dbReference type="InterPro" id="IPR035093">
    <property type="entry name" value="RelE/ParE_toxin_dom_sf"/>
</dbReference>
<proteinExistence type="inferred from homology"/>
<protein>
    <submittedName>
        <fullName evidence="3">Addiction module antitoxin</fullName>
    </submittedName>
</protein>
<dbReference type="STRING" id="1304275.C41B8_07867"/>
<sequence>MAWRIELTETARKALEKLDRQAARRISAYLRERVATADEPRHLAKSLQGELREYWRFRVGDYRIVCDIQDDVLRVLVVRIAHRKHAYRR</sequence>
<dbReference type="PANTHER" id="PTHR35601:SF1">
    <property type="entry name" value="TOXIN RELE"/>
    <property type="match status" value="1"/>
</dbReference>
<dbReference type="eggNOG" id="COG2026">
    <property type="taxonomic scope" value="Bacteria"/>
</dbReference>
<evidence type="ECO:0000256" key="1">
    <source>
        <dbReference type="ARBA" id="ARBA00006226"/>
    </source>
</evidence>
<dbReference type="SUPFAM" id="SSF143011">
    <property type="entry name" value="RelE-like"/>
    <property type="match status" value="1"/>
</dbReference>
<dbReference type="InterPro" id="IPR007712">
    <property type="entry name" value="RelE/ParE_toxin"/>
</dbReference>
<dbReference type="PANTHER" id="PTHR35601">
    <property type="entry name" value="TOXIN RELE"/>
    <property type="match status" value="1"/>
</dbReference>
<dbReference type="OrthoDB" id="5570653at2"/>